<accession>A0ABX7FTL6</accession>
<evidence type="ECO:0000313" key="2">
    <source>
        <dbReference type="EMBL" id="QRG68617.1"/>
    </source>
</evidence>
<dbReference type="Proteomes" id="UP000596248">
    <property type="component" value="Chromosome"/>
</dbReference>
<proteinExistence type="predicted"/>
<organism evidence="2 3">
    <name type="scientific">Brevibacillus choshinensis</name>
    <dbReference type="NCBI Taxonomy" id="54911"/>
    <lineage>
        <taxon>Bacteria</taxon>
        <taxon>Bacillati</taxon>
        <taxon>Bacillota</taxon>
        <taxon>Bacilli</taxon>
        <taxon>Bacillales</taxon>
        <taxon>Paenibacillaceae</taxon>
        <taxon>Brevibacillus</taxon>
    </lineage>
</organism>
<sequence length="98" mass="11571">MMLDQLVLFFQEWWPLMALIIAVLLVMAADLFPKLGQFMREVKQRYPNAVDVLFSRQQYVIDCYERLPLRIRAGFALIGGKQAWAWLVKAGYSYLRRN</sequence>
<feature type="transmembrane region" description="Helical" evidence="1">
    <location>
        <begin position="13"/>
        <end position="33"/>
    </location>
</feature>
<evidence type="ECO:0000256" key="1">
    <source>
        <dbReference type="SAM" id="Phobius"/>
    </source>
</evidence>
<keyword evidence="1" id="KW-1133">Transmembrane helix</keyword>
<reference evidence="2 3" key="1">
    <citation type="submission" date="2021-01" db="EMBL/GenBank/DDBJ databases">
        <title>Identification of strong promoters based on the transcriptome of Brevibacillus choshinensis.</title>
        <authorList>
            <person name="Yao D."/>
            <person name="Zhang K."/>
            <person name="Wu J."/>
        </authorList>
    </citation>
    <scope>NUCLEOTIDE SEQUENCE [LARGE SCALE GENOMIC DNA]</scope>
    <source>
        <strain evidence="2 3">HPD31-SP3</strain>
    </source>
</reference>
<protein>
    <submittedName>
        <fullName evidence="2">Uncharacterized protein</fullName>
    </submittedName>
</protein>
<name>A0ABX7FTL6_BRECH</name>
<gene>
    <name evidence="2" type="ORF">JNE38_05550</name>
</gene>
<keyword evidence="1" id="KW-0472">Membrane</keyword>
<keyword evidence="1" id="KW-0812">Transmembrane</keyword>
<dbReference type="EMBL" id="CP069127">
    <property type="protein sequence ID" value="QRG68617.1"/>
    <property type="molecule type" value="Genomic_DNA"/>
</dbReference>
<evidence type="ECO:0000313" key="3">
    <source>
        <dbReference type="Proteomes" id="UP000596248"/>
    </source>
</evidence>
<keyword evidence="3" id="KW-1185">Reference proteome</keyword>
<dbReference type="RefSeq" id="WP_203355616.1">
    <property type="nucleotide sequence ID" value="NZ_CP069127.1"/>
</dbReference>